<dbReference type="InterPro" id="IPR002320">
    <property type="entry name" value="Thr-tRNA-ligase_IIa"/>
</dbReference>
<keyword evidence="3 13" id="KW-0820">tRNA-binding</keyword>
<protein>
    <recommendedName>
        <fullName evidence="13">Threonine--tRNA ligase</fullName>
        <ecNumber evidence="13">6.1.1.3</ecNumber>
    </recommendedName>
    <alternativeName>
        <fullName evidence="13">Threonyl-tRNA synthetase</fullName>
        <shortName evidence="13">ThrRS</shortName>
    </alternativeName>
</protein>
<dbReference type="Gene3D" id="3.40.50.800">
    <property type="entry name" value="Anticodon-binding domain"/>
    <property type="match status" value="1"/>
</dbReference>
<keyword evidence="10 13" id="KW-0648">Protein biosynthesis</keyword>
<feature type="binding site" evidence="13">
    <location>
        <position position="334"/>
    </location>
    <ligand>
        <name>Zn(2+)</name>
        <dbReference type="ChEBI" id="CHEBI:29105"/>
        <note>catalytic</note>
    </ligand>
</feature>
<dbReference type="InterPro" id="IPR004154">
    <property type="entry name" value="Anticodon-bd"/>
</dbReference>
<dbReference type="InterPro" id="IPR012676">
    <property type="entry name" value="TGS-like"/>
</dbReference>
<dbReference type="GO" id="GO:0005524">
    <property type="term" value="F:ATP binding"/>
    <property type="evidence" value="ECO:0007669"/>
    <property type="project" value="UniProtKB-UniRule"/>
</dbReference>
<accession>A0A1F5AG32</accession>
<dbReference type="Pfam" id="PF03129">
    <property type="entry name" value="HGTP_anticodon"/>
    <property type="match status" value="1"/>
</dbReference>
<dbReference type="InterPro" id="IPR006195">
    <property type="entry name" value="aa-tRNA-synth_II"/>
</dbReference>
<dbReference type="InterPro" id="IPR018163">
    <property type="entry name" value="Thr/Ala-tRNA-synth_IIc_edit"/>
</dbReference>
<keyword evidence="2 13" id="KW-0963">Cytoplasm</keyword>
<dbReference type="CDD" id="cd01667">
    <property type="entry name" value="TGS_ThrRS"/>
    <property type="match status" value="1"/>
</dbReference>
<dbReference type="InterPro" id="IPR002314">
    <property type="entry name" value="aa-tRNA-synt_IIb"/>
</dbReference>
<dbReference type="EC" id="6.1.1.3" evidence="13"/>
<evidence type="ECO:0000256" key="10">
    <source>
        <dbReference type="ARBA" id="ARBA00022917"/>
    </source>
</evidence>
<organism evidence="16 17">
    <name type="scientific">Candidatus Sediminicultor quintus</name>
    <dbReference type="NCBI Taxonomy" id="1797291"/>
    <lineage>
        <taxon>Bacteria</taxon>
        <taxon>Pseudomonadati</taxon>
        <taxon>Atribacterota</taxon>
        <taxon>Candidatus Phoenicimicrobiia</taxon>
        <taxon>Candidatus Pheonicimicrobiales</taxon>
        <taxon>Candidatus Phoenicimicrobiaceae</taxon>
        <taxon>Candidatus Sediminicultor</taxon>
    </lineage>
</organism>
<evidence type="ECO:0000256" key="1">
    <source>
        <dbReference type="ARBA" id="ARBA00008226"/>
    </source>
</evidence>
<feature type="binding site" evidence="13">
    <location>
        <position position="385"/>
    </location>
    <ligand>
        <name>Zn(2+)</name>
        <dbReference type="ChEBI" id="CHEBI:29105"/>
        <note>catalytic</note>
    </ligand>
</feature>
<evidence type="ECO:0000256" key="9">
    <source>
        <dbReference type="ARBA" id="ARBA00022884"/>
    </source>
</evidence>
<keyword evidence="8 13" id="KW-0067">ATP-binding</keyword>
<evidence type="ECO:0000256" key="8">
    <source>
        <dbReference type="ARBA" id="ARBA00022840"/>
    </source>
</evidence>
<dbReference type="InterPro" id="IPR012675">
    <property type="entry name" value="Beta-grasp_dom_sf"/>
</dbReference>
<feature type="domain" description="Aminoacyl-transfer RNA synthetases class-II family profile" evidence="14">
    <location>
        <begin position="273"/>
        <end position="533"/>
    </location>
</feature>
<keyword evidence="6 13" id="KW-0547">Nucleotide-binding</keyword>
<evidence type="ECO:0000256" key="6">
    <source>
        <dbReference type="ARBA" id="ARBA00022741"/>
    </source>
</evidence>
<proteinExistence type="inferred from homology"/>
<keyword evidence="11 13" id="KW-0030">Aminoacyl-tRNA synthetase</keyword>
<dbReference type="PANTHER" id="PTHR11451">
    <property type="entry name" value="THREONINE-TRNA LIGASE"/>
    <property type="match status" value="1"/>
</dbReference>
<dbReference type="FunFam" id="3.30.980.10:FF:000005">
    <property type="entry name" value="Threonyl-tRNA synthetase, mitochondrial"/>
    <property type="match status" value="1"/>
</dbReference>
<comment type="caution">
    <text evidence="13">Lacks conserved residue(s) required for the propagation of feature annotation.</text>
</comment>
<dbReference type="GO" id="GO:0006435">
    <property type="term" value="P:threonyl-tRNA aminoacylation"/>
    <property type="evidence" value="ECO:0007669"/>
    <property type="project" value="UniProtKB-UniRule"/>
</dbReference>
<feature type="binding site" evidence="13">
    <location>
        <position position="510"/>
    </location>
    <ligand>
        <name>Zn(2+)</name>
        <dbReference type="ChEBI" id="CHEBI:29105"/>
        <note>catalytic</note>
    </ligand>
</feature>
<dbReference type="Gene3D" id="3.30.54.20">
    <property type="match status" value="1"/>
</dbReference>
<dbReference type="Pfam" id="PF00587">
    <property type="entry name" value="tRNA-synt_2b"/>
    <property type="match status" value="1"/>
</dbReference>
<evidence type="ECO:0000256" key="5">
    <source>
        <dbReference type="ARBA" id="ARBA00022723"/>
    </source>
</evidence>
<dbReference type="CDD" id="cd00860">
    <property type="entry name" value="ThrRS_anticodon"/>
    <property type="match status" value="1"/>
</dbReference>
<dbReference type="FunFam" id="3.30.54.20:FF:000002">
    <property type="entry name" value="Threonine--tRNA ligase"/>
    <property type="match status" value="1"/>
</dbReference>
<gene>
    <name evidence="13" type="primary">thrS</name>
    <name evidence="16" type="ORF">A2V47_03165</name>
</gene>
<comment type="cofactor">
    <cofactor evidence="13">
        <name>Zn(2+)</name>
        <dbReference type="ChEBI" id="CHEBI:29105"/>
    </cofactor>
    <text evidence="13">Binds 1 zinc ion per subunit.</text>
</comment>
<comment type="similarity">
    <text evidence="1 13">Belongs to the class-II aminoacyl-tRNA synthetase family.</text>
</comment>
<comment type="catalytic activity">
    <reaction evidence="12 13">
        <text>tRNA(Thr) + L-threonine + ATP = L-threonyl-tRNA(Thr) + AMP + diphosphate + H(+)</text>
        <dbReference type="Rhea" id="RHEA:24624"/>
        <dbReference type="Rhea" id="RHEA-COMP:9670"/>
        <dbReference type="Rhea" id="RHEA-COMP:9704"/>
        <dbReference type="ChEBI" id="CHEBI:15378"/>
        <dbReference type="ChEBI" id="CHEBI:30616"/>
        <dbReference type="ChEBI" id="CHEBI:33019"/>
        <dbReference type="ChEBI" id="CHEBI:57926"/>
        <dbReference type="ChEBI" id="CHEBI:78442"/>
        <dbReference type="ChEBI" id="CHEBI:78534"/>
        <dbReference type="ChEBI" id="CHEBI:456215"/>
        <dbReference type="EC" id="6.1.1.3"/>
    </reaction>
</comment>
<dbReference type="InterPro" id="IPR012947">
    <property type="entry name" value="tRNA_SAD"/>
</dbReference>
<evidence type="ECO:0000256" key="4">
    <source>
        <dbReference type="ARBA" id="ARBA00022598"/>
    </source>
</evidence>
<dbReference type="GO" id="GO:0005737">
    <property type="term" value="C:cytoplasm"/>
    <property type="evidence" value="ECO:0007669"/>
    <property type="project" value="UniProtKB-SubCell"/>
</dbReference>
<dbReference type="Gene3D" id="3.30.930.10">
    <property type="entry name" value="Bira Bifunctional Protein, Domain 2"/>
    <property type="match status" value="1"/>
</dbReference>
<evidence type="ECO:0000256" key="12">
    <source>
        <dbReference type="ARBA" id="ARBA00049515"/>
    </source>
</evidence>
<evidence type="ECO:0000256" key="2">
    <source>
        <dbReference type="ARBA" id="ARBA00022490"/>
    </source>
</evidence>
<dbReference type="InterPro" id="IPR033728">
    <property type="entry name" value="ThrRS_core"/>
</dbReference>
<dbReference type="InterPro" id="IPR036621">
    <property type="entry name" value="Anticodon-bd_dom_sf"/>
</dbReference>
<dbReference type="EMBL" id="MEYH01000004">
    <property type="protein sequence ID" value="OGD17463.1"/>
    <property type="molecule type" value="Genomic_DNA"/>
</dbReference>
<dbReference type="AlphaFoldDB" id="A0A1F5AG32"/>
<dbReference type="Gene3D" id="3.10.20.30">
    <property type="match status" value="1"/>
</dbReference>
<reference evidence="16 17" key="1">
    <citation type="journal article" date="2016" name="Nat. Commun.">
        <title>Thousands of microbial genomes shed light on interconnected biogeochemical processes in an aquifer system.</title>
        <authorList>
            <person name="Anantharaman K."/>
            <person name="Brown C.T."/>
            <person name="Hug L.A."/>
            <person name="Sharon I."/>
            <person name="Castelle C.J."/>
            <person name="Probst A.J."/>
            <person name="Thomas B.C."/>
            <person name="Singh A."/>
            <person name="Wilkins M.J."/>
            <person name="Karaoz U."/>
            <person name="Brodie E.L."/>
            <person name="Williams K.H."/>
            <person name="Hubbard S.S."/>
            <person name="Banfield J.F."/>
        </authorList>
    </citation>
    <scope>NUCLEOTIDE SEQUENCE [LARGE SCALE GENOMIC DNA]</scope>
</reference>
<dbReference type="SUPFAM" id="SSF52954">
    <property type="entry name" value="Class II aaRS ABD-related"/>
    <property type="match status" value="1"/>
</dbReference>
<evidence type="ECO:0000256" key="13">
    <source>
        <dbReference type="HAMAP-Rule" id="MF_00184"/>
    </source>
</evidence>
<keyword evidence="9 13" id="KW-0694">RNA-binding</keyword>
<feature type="domain" description="TGS" evidence="15">
    <location>
        <begin position="1"/>
        <end position="63"/>
    </location>
</feature>
<dbReference type="Pfam" id="PF07973">
    <property type="entry name" value="tRNA_SAD"/>
    <property type="match status" value="1"/>
</dbReference>
<dbReference type="Pfam" id="PF02824">
    <property type="entry name" value="TGS"/>
    <property type="match status" value="1"/>
</dbReference>
<dbReference type="PANTHER" id="PTHR11451:SF44">
    <property type="entry name" value="THREONINE--TRNA LIGASE, CHLOROPLASTIC_MITOCHONDRIAL 2"/>
    <property type="match status" value="1"/>
</dbReference>
<evidence type="ECO:0000259" key="14">
    <source>
        <dbReference type="PROSITE" id="PS50862"/>
    </source>
</evidence>
<dbReference type="Proteomes" id="UP000177701">
    <property type="component" value="Unassembled WGS sequence"/>
</dbReference>
<comment type="subunit">
    <text evidence="13">Homodimer.</text>
</comment>
<dbReference type="PRINTS" id="PR01047">
    <property type="entry name" value="TRNASYNTHTHR"/>
</dbReference>
<dbReference type="Gene3D" id="3.30.980.10">
    <property type="entry name" value="Threonyl-trna Synthetase, Chain A, domain 2"/>
    <property type="match status" value="1"/>
</dbReference>
<dbReference type="PROSITE" id="PS51880">
    <property type="entry name" value="TGS"/>
    <property type="match status" value="1"/>
</dbReference>
<keyword evidence="7 13" id="KW-0862">Zinc</keyword>
<dbReference type="GO" id="GO:0000049">
    <property type="term" value="F:tRNA binding"/>
    <property type="evidence" value="ECO:0007669"/>
    <property type="project" value="UniProtKB-KW"/>
</dbReference>
<dbReference type="FunFam" id="3.30.930.10:FF:000002">
    <property type="entry name" value="Threonine--tRNA ligase"/>
    <property type="match status" value="1"/>
</dbReference>
<name>A0A1F5AG32_9BACT</name>
<comment type="subcellular location">
    <subcellularLocation>
        <location evidence="13">Cytoplasm</location>
    </subcellularLocation>
</comment>
<dbReference type="PROSITE" id="PS50862">
    <property type="entry name" value="AA_TRNA_LIGASE_II"/>
    <property type="match status" value="1"/>
</dbReference>
<evidence type="ECO:0000256" key="11">
    <source>
        <dbReference type="ARBA" id="ARBA00023146"/>
    </source>
</evidence>
<dbReference type="CDD" id="cd00771">
    <property type="entry name" value="ThrRS_core"/>
    <property type="match status" value="1"/>
</dbReference>
<dbReference type="FunFam" id="3.40.50.800:FF:000001">
    <property type="entry name" value="Threonine--tRNA ligase"/>
    <property type="match status" value="1"/>
</dbReference>
<dbReference type="STRING" id="1797291.A2V47_03165"/>
<dbReference type="InterPro" id="IPR047246">
    <property type="entry name" value="ThrRS_anticodon"/>
</dbReference>
<dbReference type="GO" id="GO:0004829">
    <property type="term" value="F:threonine-tRNA ligase activity"/>
    <property type="evidence" value="ECO:0007669"/>
    <property type="project" value="UniProtKB-UniRule"/>
</dbReference>
<dbReference type="HAMAP" id="MF_00184">
    <property type="entry name" value="Thr_tRNA_synth"/>
    <property type="match status" value="1"/>
</dbReference>
<evidence type="ECO:0000256" key="7">
    <source>
        <dbReference type="ARBA" id="ARBA00022833"/>
    </source>
</evidence>
<dbReference type="NCBIfam" id="TIGR00418">
    <property type="entry name" value="thrS"/>
    <property type="match status" value="1"/>
</dbReference>
<evidence type="ECO:0000313" key="17">
    <source>
        <dbReference type="Proteomes" id="UP000177701"/>
    </source>
</evidence>
<sequence length="637" mass="73675">MPNIKVVLLDGSEIKLNKGATLYDAAVKISQKLGKEAIAGVVNGVEKDLNYVLKDNDRIEIITFASPEGEEIYHHSSSHIMAQAVKELFPQVKLAIGPAIKDGFYYDFDLDRSFTPEDIVLIEKKMKEIAGRNLPLIRTEICKKDAKKLFKEQEEDYKTELLKDIEDDMVTLYQQGDFIDLCRGPHIPSTGKLKAFKLLSIAGAYWRGNEKNKMLQRIYGISFDKKSELDNYLKLIEEAKRRDHRKLGKALDLFSFHDEGVGFPFFHPKGMVLRNILEDYWKEEHYKGGYTEIKTPAILNKSLWVKSGHWDHYKENMYFTKIDEEDYAIKPMNCPGGILIYKTTLHSYRDLPLRMGELGLVHRHELSGVLHGLFRVRCFTQDDAHIYMTPEQIKDEIKGVIDLTDRMYKTFSFSYRVELSTKPENAMGSDEIWEKATSSLEEALKEKKIDYIINEGDGAFYGPKIDFHLQDCLGRNWQCGTIQLDFIMPEKFDLYYINKEGNKERPVMLHRTVLGSIERFIGILIENYAGAFPLWLAPVQVRLMPIADRHIEYGKNIMNELSKYNIRVELDEINDKIGAKIRKAEMEKIPYMLIFGDKEVEEDLASVRKRGKGDLGRIKLTKFIEDALKEVEEKTLF</sequence>
<dbReference type="SMART" id="SM00863">
    <property type="entry name" value="tRNA_SAD"/>
    <property type="match status" value="1"/>
</dbReference>
<comment type="caution">
    <text evidence="16">The sequence shown here is derived from an EMBL/GenBank/DDBJ whole genome shotgun (WGS) entry which is preliminary data.</text>
</comment>
<dbReference type="InterPro" id="IPR045864">
    <property type="entry name" value="aa-tRNA-synth_II/BPL/LPL"/>
</dbReference>
<dbReference type="SUPFAM" id="SSF81271">
    <property type="entry name" value="TGS-like"/>
    <property type="match status" value="1"/>
</dbReference>
<evidence type="ECO:0000256" key="3">
    <source>
        <dbReference type="ARBA" id="ARBA00022555"/>
    </source>
</evidence>
<evidence type="ECO:0000313" key="16">
    <source>
        <dbReference type="EMBL" id="OGD17463.1"/>
    </source>
</evidence>
<keyword evidence="4 13" id="KW-0436">Ligase</keyword>
<dbReference type="GO" id="GO:0046872">
    <property type="term" value="F:metal ion binding"/>
    <property type="evidence" value="ECO:0007669"/>
    <property type="project" value="UniProtKB-KW"/>
</dbReference>
<dbReference type="SUPFAM" id="SSF55681">
    <property type="entry name" value="Class II aaRS and biotin synthetases"/>
    <property type="match status" value="1"/>
</dbReference>
<keyword evidence="5 13" id="KW-0479">Metal-binding</keyword>
<evidence type="ECO:0000259" key="15">
    <source>
        <dbReference type="PROSITE" id="PS51880"/>
    </source>
</evidence>
<dbReference type="SUPFAM" id="SSF55186">
    <property type="entry name" value="ThrRS/AlaRS common domain"/>
    <property type="match status" value="1"/>
</dbReference>
<dbReference type="InterPro" id="IPR004095">
    <property type="entry name" value="TGS"/>
</dbReference>